<dbReference type="EMBL" id="JBFDAA010000013">
    <property type="protein sequence ID" value="KAL1122767.1"/>
    <property type="molecule type" value="Genomic_DNA"/>
</dbReference>
<comment type="caution">
    <text evidence="1">The sequence shown here is derived from an EMBL/GenBank/DDBJ whole genome shotgun (WGS) entry which is preliminary data.</text>
</comment>
<protein>
    <submittedName>
        <fullName evidence="1">Uncharacterized protein</fullName>
    </submittedName>
</protein>
<sequence>MFASRLKLKAVDQELIEAYRLDWDAIESSTEELASLSELATKAIADYIEIIPEAAKHVPKRMLEYFYLFLSTKCTPQIAVWDRYIELDSFTPHMQPWRVSLAWPNMLQFVGVQASDRGP</sequence>
<dbReference type="Proteomes" id="UP001558652">
    <property type="component" value="Unassembled WGS sequence"/>
</dbReference>
<evidence type="ECO:0000313" key="2">
    <source>
        <dbReference type="Proteomes" id="UP001558652"/>
    </source>
</evidence>
<organism evidence="1 2">
    <name type="scientific">Ranatra chinensis</name>
    <dbReference type="NCBI Taxonomy" id="642074"/>
    <lineage>
        <taxon>Eukaryota</taxon>
        <taxon>Metazoa</taxon>
        <taxon>Ecdysozoa</taxon>
        <taxon>Arthropoda</taxon>
        <taxon>Hexapoda</taxon>
        <taxon>Insecta</taxon>
        <taxon>Pterygota</taxon>
        <taxon>Neoptera</taxon>
        <taxon>Paraneoptera</taxon>
        <taxon>Hemiptera</taxon>
        <taxon>Heteroptera</taxon>
        <taxon>Panheteroptera</taxon>
        <taxon>Nepomorpha</taxon>
        <taxon>Nepidae</taxon>
        <taxon>Ranatrinae</taxon>
        <taxon>Ranatra</taxon>
    </lineage>
</organism>
<accession>A0ABD0YK27</accession>
<gene>
    <name evidence="1" type="ORF">AAG570_003094</name>
</gene>
<proteinExistence type="predicted"/>
<evidence type="ECO:0000313" key="1">
    <source>
        <dbReference type="EMBL" id="KAL1122767.1"/>
    </source>
</evidence>
<keyword evidence="2" id="KW-1185">Reference proteome</keyword>
<name>A0ABD0YK27_9HEMI</name>
<dbReference type="AlphaFoldDB" id="A0ABD0YK27"/>
<reference evidence="1 2" key="1">
    <citation type="submission" date="2024-07" db="EMBL/GenBank/DDBJ databases">
        <title>Chromosome-level genome assembly of the water stick insect Ranatra chinensis (Heteroptera: Nepidae).</title>
        <authorList>
            <person name="Liu X."/>
        </authorList>
    </citation>
    <scope>NUCLEOTIDE SEQUENCE [LARGE SCALE GENOMIC DNA]</scope>
    <source>
        <strain evidence="1">Cailab_2021Rc</strain>
        <tissue evidence="1">Muscle</tissue>
    </source>
</reference>